<keyword evidence="1" id="KW-0812">Transmembrane</keyword>
<sequence>IGVICGIAGGNLKLGLIGFFAGVAFVWLIGLCLILPSSY</sequence>
<keyword evidence="1" id="KW-1133">Transmembrane helix</keyword>
<proteinExistence type="predicted"/>
<dbReference type="AlphaFoldDB" id="X0TJE9"/>
<evidence type="ECO:0000313" key="2">
    <source>
        <dbReference type="EMBL" id="GAF76220.1"/>
    </source>
</evidence>
<comment type="caution">
    <text evidence="2">The sequence shown here is derived from an EMBL/GenBank/DDBJ whole genome shotgun (WGS) entry which is preliminary data.</text>
</comment>
<name>X0TJE9_9ZZZZ</name>
<feature type="non-terminal residue" evidence="2">
    <location>
        <position position="1"/>
    </location>
</feature>
<keyword evidence="1" id="KW-0472">Membrane</keyword>
<feature type="transmembrane region" description="Helical" evidence="1">
    <location>
        <begin position="16"/>
        <end position="35"/>
    </location>
</feature>
<dbReference type="EMBL" id="BARS01009549">
    <property type="protein sequence ID" value="GAF76220.1"/>
    <property type="molecule type" value="Genomic_DNA"/>
</dbReference>
<reference evidence="2" key="1">
    <citation type="journal article" date="2014" name="Front. Microbiol.">
        <title>High frequency of phylogenetically diverse reductive dehalogenase-homologous genes in deep subseafloor sedimentary metagenomes.</title>
        <authorList>
            <person name="Kawai M."/>
            <person name="Futagami T."/>
            <person name="Toyoda A."/>
            <person name="Takaki Y."/>
            <person name="Nishi S."/>
            <person name="Hori S."/>
            <person name="Arai W."/>
            <person name="Tsubouchi T."/>
            <person name="Morono Y."/>
            <person name="Uchiyama I."/>
            <person name="Ito T."/>
            <person name="Fujiyama A."/>
            <person name="Inagaki F."/>
            <person name="Takami H."/>
        </authorList>
    </citation>
    <scope>NUCLEOTIDE SEQUENCE</scope>
    <source>
        <strain evidence="2">Expedition CK06-06</strain>
    </source>
</reference>
<gene>
    <name evidence="2" type="ORF">S01H1_17941</name>
</gene>
<accession>X0TJE9</accession>
<organism evidence="2">
    <name type="scientific">marine sediment metagenome</name>
    <dbReference type="NCBI Taxonomy" id="412755"/>
    <lineage>
        <taxon>unclassified sequences</taxon>
        <taxon>metagenomes</taxon>
        <taxon>ecological metagenomes</taxon>
    </lineage>
</organism>
<evidence type="ECO:0000256" key="1">
    <source>
        <dbReference type="SAM" id="Phobius"/>
    </source>
</evidence>
<protein>
    <submittedName>
        <fullName evidence="2">Uncharacterized protein</fullName>
    </submittedName>
</protein>